<evidence type="ECO:0000256" key="1">
    <source>
        <dbReference type="SAM" id="Phobius"/>
    </source>
</evidence>
<evidence type="ECO:0000313" key="3">
    <source>
        <dbReference type="Proteomes" id="UP000653674"/>
    </source>
</evidence>
<dbReference type="EMBL" id="BONU01000014">
    <property type="protein sequence ID" value="GIG74104.1"/>
    <property type="molecule type" value="Genomic_DNA"/>
</dbReference>
<dbReference type="Proteomes" id="UP000653674">
    <property type="component" value="Unassembled WGS sequence"/>
</dbReference>
<keyword evidence="1" id="KW-0472">Membrane</keyword>
<protein>
    <submittedName>
        <fullName evidence="2">Uncharacterized protein</fullName>
    </submittedName>
</protein>
<evidence type="ECO:0000313" key="2">
    <source>
        <dbReference type="EMBL" id="GIG74104.1"/>
    </source>
</evidence>
<comment type="caution">
    <text evidence="2">The sequence shown here is derived from an EMBL/GenBank/DDBJ whole genome shotgun (WGS) entry which is preliminary data.</text>
</comment>
<organism evidence="2 3">
    <name type="scientific">Planosporangium flavigriseum</name>
    <dbReference type="NCBI Taxonomy" id="373681"/>
    <lineage>
        <taxon>Bacteria</taxon>
        <taxon>Bacillati</taxon>
        <taxon>Actinomycetota</taxon>
        <taxon>Actinomycetes</taxon>
        <taxon>Micromonosporales</taxon>
        <taxon>Micromonosporaceae</taxon>
        <taxon>Planosporangium</taxon>
    </lineage>
</organism>
<keyword evidence="3" id="KW-1185">Reference proteome</keyword>
<gene>
    <name evidence="2" type="ORF">Pfl04_25080</name>
</gene>
<feature type="transmembrane region" description="Helical" evidence="1">
    <location>
        <begin position="76"/>
        <end position="95"/>
    </location>
</feature>
<sequence>MRRTQVRWRLSAVLLVLLLAFVTAVCRPTGGGRTGPGDTSRSLSAVMLADTVSASPGAGMGDGQPRLTTSRDNGPVLLFMAVLSALLAALLSRVWPKTASSPWLLPAASWAAAARGRAPPRLV</sequence>
<keyword evidence="1" id="KW-1133">Transmembrane helix</keyword>
<dbReference type="AlphaFoldDB" id="A0A8J3PMA7"/>
<name>A0A8J3PMA7_9ACTN</name>
<reference evidence="2" key="1">
    <citation type="submission" date="2021-01" db="EMBL/GenBank/DDBJ databases">
        <title>Whole genome shotgun sequence of Planosporangium flavigriseum NBRC 105377.</title>
        <authorList>
            <person name="Komaki H."/>
            <person name="Tamura T."/>
        </authorList>
    </citation>
    <scope>NUCLEOTIDE SEQUENCE</scope>
    <source>
        <strain evidence="2">NBRC 105377</strain>
    </source>
</reference>
<accession>A0A8J3PMA7</accession>
<keyword evidence="1" id="KW-0812">Transmembrane</keyword>
<dbReference type="RefSeq" id="WP_168075264.1">
    <property type="nucleotide sequence ID" value="NZ_BAAAQJ010000019.1"/>
</dbReference>
<proteinExistence type="predicted"/>